<dbReference type="GeneID" id="14907445"/>
<dbReference type="EMBL" id="GL983887">
    <property type="protein sequence ID" value="EGR31306.1"/>
    <property type="molecule type" value="Genomic_DNA"/>
</dbReference>
<proteinExistence type="predicted"/>
<gene>
    <name evidence="2" type="ORF">IMG5_113430</name>
</gene>
<keyword evidence="1" id="KW-0472">Membrane</keyword>
<evidence type="ECO:0000313" key="2">
    <source>
        <dbReference type="EMBL" id="EGR31306.1"/>
    </source>
</evidence>
<feature type="transmembrane region" description="Helical" evidence="1">
    <location>
        <begin position="23"/>
        <end position="42"/>
    </location>
</feature>
<sequence>MANMIAILTDVILPFYKYVMEMFDLNIFSGIGLIMILFSVLIQKIENISHDQSGVDHVEQSITRKKSSQFRRKQSDVIIDQMIKKSSMISQQIGYFVLDKEDALDDKKNPYSSHSLLEINNRAKLLENLQN</sequence>
<name>G0QU02_ICHMU</name>
<evidence type="ECO:0000313" key="3">
    <source>
        <dbReference type="Proteomes" id="UP000008983"/>
    </source>
</evidence>
<dbReference type="RefSeq" id="XP_004034792.1">
    <property type="nucleotide sequence ID" value="XM_004034744.1"/>
</dbReference>
<dbReference type="Proteomes" id="UP000008983">
    <property type="component" value="Unassembled WGS sequence"/>
</dbReference>
<keyword evidence="1" id="KW-0812">Transmembrane</keyword>
<keyword evidence="3" id="KW-1185">Reference proteome</keyword>
<dbReference type="AlphaFoldDB" id="G0QU02"/>
<organism evidence="2 3">
    <name type="scientific">Ichthyophthirius multifiliis</name>
    <name type="common">White spot disease agent</name>
    <name type="synonym">Ich</name>
    <dbReference type="NCBI Taxonomy" id="5932"/>
    <lineage>
        <taxon>Eukaryota</taxon>
        <taxon>Sar</taxon>
        <taxon>Alveolata</taxon>
        <taxon>Ciliophora</taxon>
        <taxon>Intramacronucleata</taxon>
        <taxon>Oligohymenophorea</taxon>
        <taxon>Hymenostomatida</taxon>
        <taxon>Ophryoglenina</taxon>
        <taxon>Ichthyophthirius</taxon>
    </lineage>
</organism>
<accession>G0QU02</accession>
<protein>
    <submittedName>
        <fullName evidence="2">Uncharacterized protein</fullName>
    </submittedName>
</protein>
<dbReference type="InParanoid" id="G0QU02"/>
<evidence type="ECO:0000256" key="1">
    <source>
        <dbReference type="SAM" id="Phobius"/>
    </source>
</evidence>
<reference evidence="2 3" key="1">
    <citation type="submission" date="2011-07" db="EMBL/GenBank/DDBJ databases">
        <authorList>
            <person name="Coyne R."/>
            <person name="Brami D."/>
            <person name="Johnson J."/>
            <person name="Hostetler J."/>
            <person name="Hannick L."/>
            <person name="Clark T."/>
            <person name="Cassidy-Hanley D."/>
            <person name="Inman J."/>
        </authorList>
    </citation>
    <scope>NUCLEOTIDE SEQUENCE [LARGE SCALE GENOMIC DNA]</scope>
    <source>
        <strain evidence="2 3">G5</strain>
    </source>
</reference>
<keyword evidence="1" id="KW-1133">Transmembrane helix</keyword>